<feature type="transmembrane region" description="Helical" evidence="7">
    <location>
        <begin position="204"/>
        <end position="224"/>
    </location>
</feature>
<dbReference type="Proteomes" id="UP000514713">
    <property type="component" value="Chromosome"/>
</dbReference>
<proteinExistence type="inferred from homology"/>
<feature type="domain" description="EamA" evidence="8">
    <location>
        <begin position="143"/>
        <end position="275"/>
    </location>
</feature>
<evidence type="ECO:0000256" key="3">
    <source>
        <dbReference type="ARBA" id="ARBA00022475"/>
    </source>
</evidence>
<feature type="transmembrane region" description="Helical" evidence="7">
    <location>
        <begin position="35"/>
        <end position="57"/>
    </location>
</feature>
<gene>
    <name evidence="9" type="ORF">HUN01_13960</name>
</gene>
<dbReference type="SUPFAM" id="SSF103481">
    <property type="entry name" value="Multidrug resistance efflux transporter EmrE"/>
    <property type="match status" value="1"/>
</dbReference>
<dbReference type="InterPro" id="IPR037185">
    <property type="entry name" value="EmrE-like"/>
</dbReference>
<keyword evidence="3" id="KW-1003">Cell membrane</keyword>
<dbReference type="InterPro" id="IPR000620">
    <property type="entry name" value="EamA_dom"/>
</dbReference>
<evidence type="ECO:0000256" key="6">
    <source>
        <dbReference type="ARBA" id="ARBA00023136"/>
    </source>
</evidence>
<evidence type="ECO:0000256" key="4">
    <source>
        <dbReference type="ARBA" id="ARBA00022692"/>
    </source>
</evidence>
<organism evidence="9 10">
    <name type="scientific">Nostoc edaphicum CCNP1411</name>
    <dbReference type="NCBI Taxonomy" id="1472755"/>
    <lineage>
        <taxon>Bacteria</taxon>
        <taxon>Bacillati</taxon>
        <taxon>Cyanobacteriota</taxon>
        <taxon>Cyanophyceae</taxon>
        <taxon>Nostocales</taxon>
        <taxon>Nostocaceae</taxon>
        <taxon>Nostoc</taxon>
    </lineage>
</organism>
<comment type="similarity">
    <text evidence="2">Belongs to the EamA transporter family.</text>
</comment>
<evidence type="ECO:0000256" key="7">
    <source>
        <dbReference type="SAM" id="Phobius"/>
    </source>
</evidence>
<feature type="transmembrane region" description="Helical" evidence="7">
    <location>
        <begin position="12"/>
        <end position="29"/>
    </location>
</feature>
<feature type="transmembrane region" description="Helical" evidence="7">
    <location>
        <begin position="69"/>
        <end position="88"/>
    </location>
</feature>
<dbReference type="PANTHER" id="PTHR42920">
    <property type="entry name" value="OS03G0707200 PROTEIN-RELATED"/>
    <property type="match status" value="1"/>
</dbReference>
<accession>A0A7D7QMF3</accession>
<feature type="transmembrane region" description="Helical" evidence="7">
    <location>
        <begin position="94"/>
        <end position="111"/>
    </location>
</feature>
<keyword evidence="4 7" id="KW-0812">Transmembrane</keyword>
<dbReference type="PANTHER" id="PTHR42920:SF5">
    <property type="entry name" value="EAMA DOMAIN-CONTAINING PROTEIN"/>
    <property type="match status" value="1"/>
</dbReference>
<dbReference type="KEGG" id="ned:HUN01_13960"/>
<evidence type="ECO:0000256" key="1">
    <source>
        <dbReference type="ARBA" id="ARBA00004651"/>
    </source>
</evidence>
<dbReference type="GO" id="GO:0005886">
    <property type="term" value="C:plasma membrane"/>
    <property type="evidence" value="ECO:0007669"/>
    <property type="project" value="UniProtKB-SubCell"/>
</dbReference>
<feature type="transmembrane region" description="Helical" evidence="7">
    <location>
        <begin position="142"/>
        <end position="161"/>
    </location>
</feature>
<evidence type="ECO:0000259" key="8">
    <source>
        <dbReference type="Pfam" id="PF00892"/>
    </source>
</evidence>
<evidence type="ECO:0000256" key="5">
    <source>
        <dbReference type="ARBA" id="ARBA00022989"/>
    </source>
</evidence>
<dbReference type="Pfam" id="PF00892">
    <property type="entry name" value="EamA"/>
    <property type="match status" value="2"/>
</dbReference>
<evidence type="ECO:0000313" key="9">
    <source>
        <dbReference type="EMBL" id="QMS88645.1"/>
    </source>
</evidence>
<keyword evidence="5 7" id="KW-1133">Transmembrane helix</keyword>
<feature type="transmembrane region" description="Helical" evidence="7">
    <location>
        <begin position="173"/>
        <end position="192"/>
    </location>
</feature>
<comment type="subcellular location">
    <subcellularLocation>
        <location evidence="1">Cell membrane</location>
        <topology evidence="1">Multi-pass membrane protein</topology>
    </subcellularLocation>
</comment>
<protein>
    <submittedName>
        <fullName evidence="9">DMT family transporter</fullName>
    </submittedName>
</protein>
<sequence length="295" mass="32218">METKNSLHLKGIILLILVNVISATTFPLTKDIVSSLSPSALIVSRFVIAAGVFTLNLRNINALLFRDGTVLGLLLFFFLAIETVALKTIPANRAAFIGSLNALIVPLLGWLSGQRVLLRSFLAAGVAVIGIGVMFWEGGELGIGDLLMFVDAFVYAAYILFLERVASRHPTLTLTSVQLLFIALVGILWNNTQILNEFEAIRQHWGAIVYLGLLATAAVIWLQTLAQQWVSSDETALLYTLEPLFATIFSFWLLGEHLGIRGFIGAILVLVALFLSQIPQKIEPEAEAKVEVQSS</sequence>
<feature type="transmembrane region" description="Helical" evidence="7">
    <location>
        <begin position="236"/>
        <end position="254"/>
    </location>
</feature>
<dbReference type="EMBL" id="CP054698">
    <property type="protein sequence ID" value="QMS88645.1"/>
    <property type="molecule type" value="Genomic_DNA"/>
</dbReference>
<name>A0A7D7QMF3_9NOSO</name>
<reference evidence="10" key="1">
    <citation type="submission" date="2020-06" db="EMBL/GenBank/DDBJ databases">
        <title>Nostoc edaphicum CCNP1411 genome.</title>
        <authorList>
            <person name="Fidor A."/>
            <person name="Grabski M."/>
            <person name="Gawor J."/>
            <person name="Gromadka R."/>
            <person name="Wegrzyn G."/>
            <person name="Mazur-Marzec H."/>
        </authorList>
    </citation>
    <scope>NUCLEOTIDE SEQUENCE [LARGE SCALE GENOMIC DNA]</scope>
    <source>
        <strain evidence="10">CCNP1411</strain>
    </source>
</reference>
<dbReference type="AlphaFoldDB" id="A0A7D7QMF3"/>
<evidence type="ECO:0000313" key="10">
    <source>
        <dbReference type="Proteomes" id="UP000514713"/>
    </source>
</evidence>
<feature type="transmembrane region" description="Helical" evidence="7">
    <location>
        <begin position="116"/>
        <end position="136"/>
    </location>
</feature>
<evidence type="ECO:0000256" key="2">
    <source>
        <dbReference type="ARBA" id="ARBA00007362"/>
    </source>
</evidence>
<keyword evidence="10" id="KW-1185">Reference proteome</keyword>
<keyword evidence="6 7" id="KW-0472">Membrane</keyword>
<feature type="domain" description="EamA" evidence="8">
    <location>
        <begin position="10"/>
        <end position="135"/>
    </location>
</feature>
<dbReference type="InterPro" id="IPR051258">
    <property type="entry name" value="Diverse_Substrate_Transporter"/>
</dbReference>
<feature type="transmembrane region" description="Helical" evidence="7">
    <location>
        <begin position="260"/>
        <end position="278"/>
    </location>
</feature>